<protein>
    <submittedName>
        <fullName evidence="3">Nuclease-related domain-containing protein</fullName>
    </submittedName>
</protein>
<evidence type="ECO:0000259" key="2">
    <source>
        <dbReference type="Pfam" id="PF08378"/>
    </source>
</evidence>
<dbReference type="STRING" id="930128.SAMN05192532_106214"/>
<reference evidence="3 4" key="1">
    <citation type="submission" date="2016-10" db="EMBL/GenBank/DDBJ databases">
        <authorList>
            <person name="de Groot N.N."/>
        </authorList>
    </citation>
    <scope>NUCLEOTIDE SEQUENCE [LARGE SCALE GENOMIC DNA]</scope>
    <source>
        <strain evidence="3 4">DSM 23995</strain>
    </source>
</reference>
<feature type="domain" description="NERD" evidence="2">
    <location>
        <begin position="146"/>
        <end position="247"/>
    </location>
</feature>
<dbReference type="AlphaFoldDB" id="A0A1I2ESP2"/>
<evidence type="ECO:0000313" key="3">
    <source>
        <dbReference type="EMBL" id="SFE95478.1"/>
    </source>
</evidence>
<gene>
    <name evidence="3" type="ORF">SAMN05192532_106214</name>
</gene>
<dbReference type="InterPro" id="IPR011528">
    <property type="entry name" value="NERD"/>
</dbReference>
<evidence type="ECO:0000256" key="1">
    <source>
        <dbReference type="SAM" id="MobiDB-lite"/>
    </source>
</evidence>
<name>A0A1I2ESP2_9BACI</name>
<dbReference type="Proteomes" id="UP000199516">
    <property type="component" value="Unassembled WGS sequence"/>
</dbReference>
<accession>A0A1I2ESP2</accession>
<feature type="region of interest" description="Disordered" evidence="1">
    <location>
        <begin position="301"/>
        <end position="324"/>
    </location>
</feature>
<evidence type="ECO:0000313" key="4">
    <source>
        <dbReference type="Proteomes" id="UP000199516"/>
    </source>
</evidence>
<organism evidence="3 4">
    <name type="scientific">Alteribacillus iranensis</name>
    <dbReference type="NCBI Taxonomy" id="930128"/>
    <lineage>
        <taxon>Bacteria</taxon>
        <taxon>Bacillati</taxon>
        <taxon>Bacillota</taxon>
        <taxon>Bacilli</taxon>
        <taxon>Bacillales</taxon>
        <taxon>Bacillaceae</taxon>
        <taxon>Alteribacillus</taxon>
    </lineage>
</organism>
<dbReference type="Pfam" id="PF08378">
    <property type="entry name" value="NERD"/>
    <property type="match status" value="1"/>
</dbReference>
<sequence>MKEKVKGMAHLIKISDYTSRYEQDIQRYPSQFSRLKRERWQRMKSDWERANRMVSREKEAEKHNWFEPKERNIFSSTVARLKKVTNRETPTEENTPPAESLTNYYRSKSLEDLKEVFYEELFQAQLKWASSSLIEESSLDIKYKYDRRLRYLLRELPDNYMVMYYPIMKTGRANVEMDIVIISPTEVFTLVELPGKSTSIYTPGTGRYWTEYINQERRKVVSPLSSLHRMRQIIETSLSSITGSTTIKGILYAPEAMIDYPSSLFIEVVDKRNIKKWIEKRKRHPSPIKKTQLDISERLLNHSLTSAAPRQDVVEEESDTPRDE</sequence>
<dbReference type="EMBL" id="FONT01000006">
    <property type="protein sequence ID" value="SFE95478.1"/>
    <property type="molecule type" value="Genomic_DNA"/>
</dbReference>
<keyword evidence="4" id="KW-1185">Reference proteome</keyword>
<proteinExistence type="predicted"/>